<dbReference type="InterPro" id="IPR010982">
    <property type="entry name" value="Lambda_DNA-bd_dom_sf"/>
</dbReference>
<dbReference type="SUPFAM" id="SSF47413">
    <property type="entry name" value="lambda repressor-like DNA-binding domains"/>
    <property type="match status" value="1"/>
</dbReference>
<dbReference type="Gene3D" id="1.10.260.40">
    <property type="entry name" value="lambda repressor-like DNA-binding domains"/>
    <property type="match status" value="1"/>
</dbReference>
<accession>A0A0J1C524</accession>
<dbReference type="Pfam" id="PF01381">
    <property type="entry name" value="HTH_3"/>
    <property type="match status" value="1"/>
</dbReference>
<name>A0A0J1C524_9NEIS</name>
<sequence>MDKAAAKIAARLEREMQGETFVSLRMKKGFTQSELAKAAQLPQPYLSRIENTKLSLRNETVEKLANALGVSPLEIRAAFEQQYEYLEQKA</sequence>
<protein>
    <recommendedName>
        <fullName evidence="1">HTH cro/C1-type domain-containing protein</fullName>
    </recommendedName>
</protein>
<comment type="caution">
    <text evidence="2">The sequence shown here is derived from an EMBL/GenBank/DDBJ whole genome shotgun (WGS) entry which is preliminary data.</text>
</comment>
<dbReference type="Proteomes" id="UP000036027">
    <property type="component" value="Unassembled WGS sequence"/>
</dbReference>
<dbReference type="CDD" id="cd00093">
    <property type="entry name" value="HTH_XRE"/>
    <property type="match status" value="1"/>
</dbReference>
<dbReference type="PROSITE" id="PS50943">
    <property type="entry name" value="HTH_CROC1"/>
    <property type="match status" value="1"/>
</dbReference>
<proteinExistence type="predicted"/>
<dbReference type="InterPro" id="IPR001387">
    <property type="entry name" value="Cro/C1-type_HTH"/>
</dbReference>
<evidence type="ECO:0000313" key="3">
    <source>
        <dbReference type="Proteomes" id="UP000036027"/>
    </source>
</evidence>
<dbReference type="STRING" id="1470200.PL75_03380"/>
<evidence type="ECO:0000313" key="2">
    <source>
        <dbReference type="EMBL" id="KLT73388.1"/>
    </source>
</evidence>
<feature type="domain" description="HTH cro/C1-type" evidence="1">
    <location>
        <begin position="24"/>
        <end position="75"/>
    </location>
</feature>
<gene>
    <name evidence="2" type="ORF">PL75_03380</name>
</gene>
<dbReference type="AlphaFoldDB" id="A0A0J1C524"/>
<dbReference type="EMBL" id="JTDO01000004">
    <property type="protein sequence ID" value="KLT73388.1"/>
    <property type="molecule type" value="Genomic_DNA"/>
</dbReference>
<evidence type="ECO:0000259" key="1">
    <source>
        <dbReference type="PROSITE" id="PS50943"/>
    </source>
</evidence>
<keyword evidence="3" id="KW-1185">Reference proteome</keyword>
<dbReference type="GO" id="GO:0003677">
    <property type="term" value="F:DNA binding"/>
    <property type="evidence" value="ECO:0007669"/>
    <property type="project" value="InterPro"/>
</dbReference>
<organism evidence="2 3">
    <name type="scientific">Neisseria arctica</name>
    <dbReference type="NCBI Taxonomy" id="1470200"/>
    <lineage>
        <taxon>Bacteria</taxon>
        <taxon>Pseudomonadati</taxon>
        <taxon>Pseudomonadota</taxon>
        <taxon>Betaproteobacteria</taxon>
        <taxon>Neisseriales</taxon>
        <taxon>Neisseriaceae</taxon>
        <taxon>Neisseria</taxon>
    </lineage>
</organism>
<reference evidence="2 3" key="1">
    <citation type="submission" date="2014-11" db="EMBL/GenBank/DDBJ databases">
        <title>Genome of a novel goose pathogen.</title>
        <authorList>
            <person name="Hansen C.M."/>
            <person name="Hueffer K."/>
            <person name="Choi S.C."/>
        </authorList>
    </citation>
    <scope>NUCLEOTIDE SEQUENCE [LARGE SCALE GENOMIC DNA]</scope>
    <source>
        <strain evidence="2 3">KH1503</strain>
    </source>
</reference>
<dbReference type="SMART" id="SM00530">
    <property type="entry name" value="HTH_XRE"/>
    <property type="match status" value="1"/>
</dbReference>
<dbReference type="PATRIC" id="fig|1470200.3.peg.1788"/>